<evidence type="ECO:0000313" key="2">
    <source>
        <dbReference type="Proteomes" id="UP000448877"/>
    </source>
</evidence>
<proteinExistence type="predicted"/>
<gene>
    <name evidence="1" type="ORF">F2Y81_29035</name>
</gene>
<reference evidence="1 2" key="1">
    <citation type="journal article" date="2019" name="Nat. Med.">
        <title>A library of human gut bacterial isolates paired with longitudinal multiomics data enables mechanistic microbiome research.</title>
        <authorList>
            <person name="Poyet M."/>
            <person name="Groussin M."/>
            <person name="Gibbons S.M."/>
            <person name="Avila-Pacheco J."/>
            <person name="Jiang X."/>
            <person name="Kearney S.M."/>
            <person name="Perrotta A.R."/>
            <person name="Berdy B."/>
            <person name="Zhao S."/>
            <person name="Lieberman T.D."/>
            <person name="Swanson P.K."/>
            <person name="Smith M."/>
            <person name="Roesemann S."/>
            <person name="Alexander J.E."/>
            <person name="Rich S.A."/>
            <person name="Livny J."/>
            <person name="Vlamakis H."/>
            <person name="Clish C."/>
            <person name="Bullock K."/>
            <person name="Deik A."/>
            <person name="Scott J."/>
            <person name="Pierce K.A."/>
            <person name="Xavier R.J."/>
            <person name="Alm E.J."/>
        </authorList>
    </citation>
    <scope>NUCLEOTIDE SEQUENCE [LARGE SCALE GENOMIC DNA]</scope>
    <source>
        <strain evidence="1 2">BIOML-A6</strain>
    </source>
</reference>
<evidence type="ECO:0000313" key="1">
    <source>
        <dbReference type="EMBL" id="KAA5411100.1"/>
    </source>
</evidence>
<dbReference type="AlphaFoldDB" id="A0A642PPE0"/>
<accession>A0A642PPE0</accession>
<protein>
    <recommendedName>
        <fullName evidence="3">SIR2-like domain-containing protein</fullName>
    </recommendedName>
</protein>
<evidence type="ECO:0008006" key="3">
    <source>
        <dbReference type="Google" id="ProtNLM"/>
    </source>
</evidence>
<name>A0A642PPE0_9BACE</name>
<comment type="caution">
    <text evidence="1">The sequence shown here is derived from an EMBL/GenBank/DDBJ whole genome shotgun (WGS) entry which is preliminary data.</text>
</comment>
<organism evidence="1 2">
    <name type="scientific">Bacteroides cellulosilyticus</name>
    <dbReference type="NCBI Taxonomy" id="246787"/>
    <lineage>
        <taxon>Bacteria</taxon>
        <taxon>Pseudomonadati</taxon>
        <taxon>Bacteroidota</taxon>
        <taxon>Bacteroidia</taxon>
        <taxon>Bacteroidales</taxon>
        <taxon>Bacteroidaceae</taxon>
        <taxon>Bacteroides</taxon>
    </lineage>
</organism>
<dbReference type="EMBL" id="VVYV01000119">
    <property type="protein sequence ID" value="KAA5411100.1"/>
    <property type="molecule type" value="Genomic_DNA"/>
</dbReference>
<dbReference type="Proteomes" id="UP000448877">
    <property type="component" value="Unassembled WGS sequence"/>
</dbReference>
<sequence>MNIQDKNGLIMKENIDFDYEIPEKPLAGRKHISILIGAGFSAPQGYPIGNTLNENILDFEKYNADFSPSGVLCCSTTGEKPAFQEEGVLNLHQKHFVFCKRLIKKYAETHKFDYEEFYDFIKGEEVYSSCYETLCDDLLDEYTDYGSFVFSLPDIYNQMVRYLLRDKDGNSFYENQPFHIGFVEHYDGFLKYLSHLKEDYIIDVHTLNHDLLFESFNKTEYINGSISDGFDEYGSEFYGILNRDNATYHCRLERYTARYDTPIRLYKLHGSLDYVPYYKTVENNFMIPIKYVKIREGIGVSDLLRGIRSKMGYESCPIAYHADFLTGTTSKIERYNNPLLFKKLFKRFRKNLRNAEKLIIIGYGCKDKGINKMILENFDFAHKSTYIFDKYAGDKLRDFGKKLSAKVIDGIEIEDIVPEMFQ</sequence>